<gene>
    <name evidence="2" type="primary">menH_5</name>
    <name evidence="2" type="ORF">LMG31841_05185</name>
</gene>
<evidence type="ECO:0000313" key="3">
    <source>
        <dbReference type="Proteomes" id="UP000789704"/>
    </source>
</evidence>
<dbReference type="InterPro" id="IPR029058">
    <property type="entry name" value="AB_hydrolase_fold"/>
</dbReference>
<dbReference type="SUPFAM" id="SSF53474">
    <property type="entry name" value="alpha/beta-Hydrolases"/>
    <property type="match status" value="1"/>
</dbReference>
<evidence type="ECO:0000259" key="1">
    <source>
        <dbReference type="Pfam" id="PF12697"/>
    </source>
</evidence>
<evidence type="ECO:0000313" key="2">
    <source>
        <dbReference type="EMBL" id="CAG4922393.1"/>
    </source>
</evidence>
<dbReference type="PANTHER" id="PTHR43798:SF33">
    <property type="entry name" value="HYDROLASE, PUTATIVE (AFU_ORTHOLOGUE AFUA_2G14860)-RELATED"/>
    <property type="match status" value="1"/>
</dbReference>
<feature type="domain" description="AB hydrolase-1" evidence="1">
    <location>
        <begin position="44"/>
        <end position="262"/>
    </location>
</feature>
<protein>
    <submittedName>
        <fullName evidence="2">2-succinyl-6-hydroxy-2, 4-cyclohexadiene-1-carboxylate synthase</fullName>
        <ecNumber evidence="2">4.2.99.20</ecNumber>
    </submittedName>
</protein>
<dbReference type="EC" id="4.2.99.20" evidence="2"/>
<dbReference type="GO" id="GO:0016020">
    <property type="term" value="C:membrane"/>
    <property type="evidence" value="ECO:0007669"/>
    <property type="project" value="TreeGrafter"/>
</dbReference>
<name>A0A9N8S2D0_9BURK</name>
<proteinExistence type="predicted"/>
<keyword evidence="3" id="KW-1185">Reference proteome</keyword>
<keyword evidence="2" id="KW-0456">Lyase</keyword>
<dbReference type="AlphaFoldDB" id="A0A9N8S2D0"/>
<dbReference type="PANTHER" id="PTHR43798">
    <property type="entry name" value="MONOACYLGLYCEROL LIPASE"/>
    <property type="match status" value="1"/>
</dbReference>
<comment type="caution">
    <text evidence="2">The sequence shown here is derived from an EMBL/GenBank/DDBJ whole genome shotgun (WGS) entry which is preliminary data.</text>
</comment>
<reference evidence="2" key="1">
    <citation type="submission" date="2021-04" db="EMBL/GenBank/DDBJ databases">
        <authorList>
            <person name="Vanwijnsberghe S."/>
        </authorList>
    </citation>
    <scope>NUCLEOTIDE SEQUENCE</scope>
    <source>
        <strain evidence="2">LMG 31841</strain>
    </source>
</reference>
<dbReference type="InterPro" id="IPR000073">
    <property type="entry name" value="AB_hydrolase_1"/>
</dbReference>
<organism evidence="2 3">
    <name type="scientific">Paraburkholderia saeva</name>
    <dbReference type="NCBI Taxonomy" id="2777537"/>
    <lineage>
        <taxon>Bacteria</taxon>
        <taxon>Pseudomonadati</taxon>
        <taxon>Pseudomonadota</taxon>
        <taxon>Betaproteobacteria</taxon>
        <taxon>Burkholderiales</taxon>
        <taxon>Burkholderiaceae</taxon>
        <taxon>Paraburkholderia</taxon>
    </lineage>
</organism>
<dbReference type="RefSeq" id="WP_228883056.1">
    <property type="nucleotide sequence ID" value="NZ_CAJQZC010000013.1"/>
</dbReference>
<accession>A0A9N8S2D0</accession>
<dbReference type="Proteomes" id="UP000789704">
    <property type="component" value="Unassembled WGS sequence"/>
</dbReference>
<dbReference type="InterPro" id="IPR050266">
    <property type="entry name" value="AB_hydrolase_sf"/>
</dbReference>
<dbReference type="Pfam" id="PF12697">
    <property type="entry name" value="Abhydrolase_6"/>
    <property type="match status" value="1"/>
</dbReference>
<dbReference type="EMBL" id="CAJQZC010000013">
    <property type="protein sequence ID" value="CAG4922393.1"/>
    <property type="molecule type" value="Genomic_DNA"/>
</dbReference>
<sequence length="276" mass="30815">MDRLTARTPLSTAFTELPARAERGALRIEYQWLSPERVDAPLAVFLHEGLGSIAMWKDWPQSLCDALGFRGLVYSRPGYGRSTPRDHDVRWPVDFMHRQAHEVLPAFLDALQIDDAERERMWLVGHSDGGSIALLYAAAFPDALCGAIVVAPHVIVEQKSVDAIAQAKIAYETTDFKPKLARYHDDVDSAFYGWNDIWLNADFRRWDITGVLPSITCPLLAAQGHDDEYGTMAQIDLIQQHVAHAQLAKLDGCGHSPHRQAPSLLNTQIAAFVKNH</sequence>
<dbReference type="Gene3D" id="3.40.50.1820">
    <property type="entry name" value="alpha/beta hydrolase"/>
    <property type="match status" value="1"/>
</dbReference>
<dbReference type="GO" id="GO:0070205">
    <property type="term" value="F:2-succinyl-6-hydroxy-2,4-cyclohexadiene-1-carboxylate synthase activity"/>
    <property type="evidence" value="ECO:0007669"/>
    <property type="project" value="UniProtKB-EC"/>
</dbReference>